<keyword evidence="1 3" id="KW-0378">Hydrolase</keyword>
<dbReference type="CAZy" id="GH18">
    <property type="family name" value="Glycoside Hydrolase Family 18"/>
</dbReference>
<evidence type="ECO:0000256" key="1">
    <source>
        <dbReference type="ARBA" id="ARBA00022801"/>
    </source>
</evidence>
<feature type="domain" description="GH18" evidence="6">
    <location>
        <begin position="31"/>
        <end position="149"/>
    </location>
</feature>
<dbReference type="InterPro" id="IPR001579">
    <property type="entry name" value="Glyco_hydro_18_chit_AS"/>
</dbReference>
<dbReference type="Pfam" id="PF00704">
    <property type="entry name" value="Glyco_hydro_18"/>
    <property type="match status" value="1"/>
</dbReference>
<dbReference type="KEGG" id="mno:Mnod_3021"/>
<keyword evidence="2 3" id="KW-0326">Glycosidase</keyword>
<feature type="signal peptide" evidence="5">
    <location>
        <begin position="1"/>
        <end position="22"/>
    </location>
</feature>
<dbReference type="Proteomes" id="UP000008207">
    <property type="component" value="Chromosome"/>
</dbReference>
<evidence type="ECO:0000313" key="7">
    <source>
        <dbReference type="EMBL" id="ACL57964.1"/>
    </source>
</evidence>
<accession>B8II95</accession>
<dbReference type="HOGENOM" id="CLU_852459_0_0_5"/>
<name>B8II95_METNO</name>
<dbReference type="OrthoDB" id="9775889at2"/>
<dbReference type="eggNOG" id="COG3325">
    <property type="taxonomic scope" value="Bacteria"/>
</dbReference>
<feature type="chain" id="PRO_5002874410" description="GH18 domain-containing protein" evidence="5">
    <location>
        <begin position="23"/>
        <end position="330"/>
    </location>
</feature>
<reference evidence="7 8" key="1">
    <citation type="submission" date="2009-01" db="EMBL/GenBank/DDBJ databases">
        <title>Complete sequence of chromosome of Methylobacterium nodulans ORS 2060.</title>
        <authorList>
            <consortium name="US DOE Joint Genome Institute"/>
            <person name="Lucas S."/>
            <person name="Copeland A."/>
            <person name="Lapidus A."/>
            <person name="Glavina del Rio T."/>
            <person name="Dalin E."/>
            <person name="Tice H."/>
            <person name="Bruce D."/>
            <person name="Goodwin L."/>
            <person name="Pitluck S."/>
            <person name="Sims D."/>
            <person name="Brettin T."/>
            <person name="Detter J.C."/>
            <person name="Han C."/>
            <person name="Larimer F."/>
            <person name="Land M."/>
            <person name="Hauser L."/>
            <person name="Kyrpides N."/>
            <person name="Ivanova N."/>
            <person name="Marx C.J."/>
            <person name="Richardson P."/>
        </authorList>
    </citation>
    <scope>NUCLEOTIDE SEQUENCE [LARGE SCALE GENOMIC DNA]</scope>
    <source>
        <strain evidence="8">LMG 21967 / CNCM I-2342 / ORS 2060</strain>
    </source>
</reference>
<dbReference type="SUPFAM" id="SSF51445">
    <property type="entry name" value="(Trans)glycosidases"/>
    <property type="match status" value="1"/>
</dbReference>
<dbReference type="GO" id="GO:0005975">
    <property type="term" value="P:carbohydrate metabolic process"/>
    <property type="evidence" value="ECO:0007669"/>
    <property type="project" value="InterPro"/>
</dbReference>
<protein>
    <recommendedName>
        <fullName evidence="6">GH18 domain-containing protein</fullName>
    </recommendedName>
</protein>
<dbReference type="GO" id="GO:0004553">
    <property type="term" value="F:hydrolase activity, hydrolyzing O-glycosyl compounds"/>
    <property type="evidence" value="ECO:0007669"/>
    <property type="project" value="InterPro"/>
</dbReference>
<dbReference type="Gene3D" id="3.20.20.80">
    <property type="entry name" value="Glycosidases"/>
    <property type="match status" value="1"/>
</dbReference>
<dbReference type="STRING" id="460265.Mnod_3021"/>
<keyword evidence="8" id="KW-1185">Reference proteome</keyword>
<dbReference type="AlphaFoldDB" id="B8II95"/>
<proteinExistence type="inferred from homology"/>
<dbReference type="InterPro" id="IPR001223">
    <property type="entry name" value="Glyco_hydro18_cat"/>
</dbReference>
<evidence type="ECO:0000259" key="6">
    <source>
        <dbReference type="Pfam" id="PF00704"/>
    </source>
</evidence>
<gene>
    <name evidence="7" type="ordered locus">Mnod_3021</name>
</gene>
<keyword evidence="5" id="KW-0732">Signal</keyword>
<dbReference type="InterPro" id="IPR017853">
    <property type="entry name" value="GH"/>
</dbReference>
<evidence type="ECO:0000313" key="8">
    <source>
        <dbReference type="Proteomes" id="UP000008207"/>
    </source>
</evidence>
<evidence type="ECO:0000256" key="4">
    <source>
        <dbReference type="RuleBase" id="RU004453"/>
    </source>
</evidence>
<evidence type="ECO:0000256" key="3">
    <source>
        <dbReference type="RuleBase" id="RU000489"/>
    </source>
</evidence>
<comment type="similarity">
    <text evidence="4">Belongs to the glycosyl hydrolase 18 family.</text>
</comment>
<sequence>MRLATVRAALAALAITTGAASATPRPQPVHLATYYATWSAEAGPISGLDDKLAGVPSGVTEVLIAFMKPDAIYSGNLDLAGTGIEVPYSGPVLKASLEALRARIPGIKVLVSVGGEQYANWSRFNPGAIRRFIEDFGLDGIDLDFEPTAPSCRSLSGHISCGSDALLREVVEAARTALPRPLAVWLTATNTGAYGEGVWREARPTGGPTYGAFLPLLRDAGRRVLLDGISIMAYDAGPSYRPLEAYAAYRSHFEGPILIGFTSPPEAWGGHVYSVAETIETFRSAVKLGANGAMVFAIGKEPPTAPSPTTPSPDHLIAALIDAAGKATTD</sequence>
<evidence type="ECO:0000256" key="5">
    <source>
        <dbReference type="SAM" id="SignalP"/>
    </source>
</evidence>
<organism evidence="7 8">
    <name type="scientific">Methylobacterium nodulans (strain LMG 21967 / CNCM I-2342 / ORS 2060)</name>
    <dbReference type="NCBI Taxonomy" id="460265"/>
    <lineage>
        <taxon>Bacteria</taxon>
        <taxon>Pseudomonadati</taxon>
        <taxon>Pseudomonadota</taxon>
        <taxon>Alphaproteobacteria</taxon>
        <taxon>Hyphomicrobiales</taxon>
        <taxon>Methylobacteriaceae</taxon>
        <taxon>Methylobacterium</taxon>
    </lineage>
</organism>
<dbReference type="RefSeq" id="WP_015929636.1">
    <property type="nucleotide sequence ID" value="NC_011894.1"/>
</dbReference>
<evidence type="ECO:0000256" key="2">
    <source>
        <dbReference type="ARBA" id="ARBA00023295"/>
    </source>
</evidence>
<dbReference type="PROSITE" id="PS01095">
    <property type="entry name" value="GH18_1"/>
    <property type="match status" value="1"/>
</dbReference>
<dbReference type="EMBL" id="CP001349">
    <property type="protein sequence ID" value="ACL57964.1"/>
    <property type="molecule type" value="Genomic_DNA"/>
</dbReference>